<organism evidence="1 2">
    <name type="scientific">Fervidobacterium gondwanense DSM 13020</name>
    <dbReference type="NCBI Taxonomy" id="1121883"/>
    <lineage>
        <taxon>Bacteria</taxon>
        <taxon>Thermotogati</taxon>
        <taxon>Thermotogota</taxon>
        <taxon>Thermotogae</taxon>
        <taxon>Thermotogales</taxon>
        <taxon>Fervidobacteriaceae</taxon>
        <taxon>Fervidobacterium</taxon>
    </lineage>
</organism>
<evidence type="ECO:0000313" key="2">
    <source>
        <dbReference type="Proteomes" id="UP000184207"/>
    </source>
</evidence>
<dbReference type="OrthoDB" id="13546at2"/>
<dbReference type="EMBL" id="FRDJ01000001">
    <property type="protein sequence ID" value="SHN51167.1"/>
    <property type="molecule type" value="Genomic_DNA"/>
</dbReference>
<name>A0A1M7RXX9_FERGO</name>
<dbReference type="PANTHER" id="PTHR37163">
    <property type="entry name" value="CONSERVED PROTEIN"/>
    <property type="match status" value="1"/>
</dbReference>
<dbReference type="AlphaFoldDB" id="A0A1M7RXX9"/>
<gene>
    <name evidence="1" type="ORF">SAMN02745226_00323</name>
</gene>
<proteinExistence type="predicted"/>
<dbReference type="InterPro" id="IPR007511">
    <property type="entry name" value="DUF501"/>
</dbReference>
<accession>A0A1M7RXX9</accession>
<dbReference type="Pfam" id="PF04417">
    <property type="entry name" value="DUF501"/>
    <property type="match status" value="1"/>
</dbReference>
<protein>
    <recommendedName>
        <fullName evidence="3">DUF501 domain-containing protein</fullName>
    </recommendedName>
</protein>
<dbReference type="RefSeq" id="WP_072757608.1">
    <property type="nucleotide sequence ID" value="NZ_FRDJ01000001.1"/>
</dbReference>
<keyword evidence="2" id="KW-1185">Reference proteome</keyword>
<evidence type="ECO:0000313" key="1">
    <source>
        <dbReference type="EMBL" id="SHN51167.1"/>
    </source>
</evidence>
<evidence type="ECO:0008006" key="3">
    <source>
        <dbReference type="Google" id="ProtNLM"/>
    </source>
</evidence>
<sequence>MERVSDKDLNIIAKQLDRNVENVLSVERYCSFGFPVVILSYPVRNGKPFPTIHYLTCPHLVKEVSKLEEQGYVKKYERLIEDNIRFFSRLEQAHKDVIKKRMSLLKPEDSEWDAVLASSGTGGIRNWKTLKCLHLHLADYLAGIDNPIGELVYNQIEKKECGECYCCKL</sequence>
<dbReference type="PANTHER" id="PTHR37163:SF1">
    <property type="entry name" value="DUF501 DOMAIN-CONTAINING PROTEIN"/>
    <property type="match status" value="1"/>
</dbReference>
<dbReference type="STRING" id="1121883.SAMN02745226_00323"/>
<dbReference type="Proteomes" id="UP000184207">
    <property type="component" value="Unassembled WGS sequence"/>
</dbReference>
<reference evidence="2" key="1">
    <citation type="submission" date="2016-12" db="EMBL/GenBank/DDBJ databases">
        <authorList>
            <person name="Varghese N."/>
            <person name="Submissions S."/>
        </authorList>
    </citation>
    <scope>NUCLEOTIDE SEQUENCE [LARGE SCALE GENOMIC DNA]</scope>
    <source>
        <strain evidence="2">DSM 13020</strain>
    </source>
</reference>